<dbReference type="KEGG" id="apb:SAR116_0917"/>
<evidence type="ECO:0000256" key="2">
    <source>
        <dbReference type="ARBA" id="ARBA00023125"/>
    </source>
</evidence>
<dbReference type="OrthoDB" id="9805774at2"/>
<dbReference type="InterPro" id="IPR000843">
    <property type="entry name" value="HTH_LacI"/>
</dbReference>
<dbReference type="EC" id="5.1.1.1" evidence="5"/>
<accession>D5BSB3</accession>
<protein>
    <submittedName>
        <fullName evidence="5">Regulatory protein LacI</fullName>
        <ecNumber evidence="5">5.1.1.1</ecNumber>
    </submittedName>
</protein>
<dbReference type="CDD" id="cd06307">
    <property type="entry name" value="PBP1_sugar_binding"/>
    <property type="match status" value="1"/>
</dbReference>
<keyword evidence="1" id="KW-0805">Transcription regulation</keyword>
<dbReference type="HOGENOM" id="CLU_037628_0_0_5"/>
<feature type="domain" description="HTH lacI-type" evidence="4">
    <location>
        <begin position="37"/>
        <end position="76"/>
    </location>
</feature>
<dbReference type="Proteomes" id="UP000007460">
    <property type="component" value="Chromosome"/>
</dbReference>
<evidence type="ECO:0000256" key="3">
    <source>
        <dbReference type="ARBA" id="ARBA00023163"/>
    </source>
</evidence>
<dbReference type="GO" id="GO:0003700">
    <property type="term" value="F:DNA-binding transcription factor activity"/>
    <property type="evidence" value="ECO:0007669"/>
    <property type="project" value="TreeGrafter"/>
</dbReference>
<dbReference type="CDD" id="cd01392">
    <property type="entry name" value="HTH_LacI"/>
    <property type="match status" value="1"/>
</dbReference>
<dbReference type="PROSITE" id="PS50932">
    <property type="entry name" value="HTH_LACI_2"/>
    <property type="match status" value="1"/>
</dbReference>
<dbReference type="GO" id="GO:0000976">
    <property type="term" value="F:transcription cis-regulatory region binding"/>
    <property type="evidence" value="ECO:0007669"/>
    <property type="project" value="TreeGrafter"/>
</dbReference>
<evidence type="ECO:0000259" key="4">
    <source>
        <dbReference type="PROSITE" id="PS50932"/>
    </source>
</evidence>
<keyword evidence="5" id="KW-0413">Isomerase</keyword>
<evidence type="ECO:0000313" key="6">
    <source>
        <dbReference type="Proteomes" id="UP000007460"/>
    </source>
</evidence>
<keyword evidence="6" id="KW-1185">Reference proteome</keyword>
<dbReference type="PANTHER" id="PTHR30146">
    <property type="entry name" value="LACI-RELATED TRANSCRIPTIONAL REPRESSOR"/>
    <property type="match status" value="1"/>
</dbReference>
<keyword evidence="3" id="KW-0804">Transcription</keyword>
<dbReference type="Pfam" id="PF00356">
    <property type="entry name" value="LacI"/>
    <property type="match status" value="1"/>
</dbReference>
<dbReference type="Gene3D" id="3.40.50.2300">
    <property type="match status" value="2"/>
</dbReference>
<dbReference type="InterPro" id="IPR025997">
    <property type="entry name" value="SBP_2_dom"/>
</dbReference>
<dbReference type="AlphaFoldDB" id="D5BSB3"/>
<dbReference type="Pfam" id="PF13407">
    <property type="entry name" value="Peripla_BP_4"/>
    <property type="match status" value="1"/>
</dbReference>
<dbReference type="PANTHER" id="PTHR30146:SF152">
    <property type="entry name" value="TRANSCRIPTIONAL REGULATORY PROTEIN"/>
    <property type="match status" value="1"/>
</dbReference>
<dbReference type="eggNOG" id="COG1609">
    <property type="taxonomic scope" value="Bacteria"/>
</dbReference>
<proteinExistence type="predicted"/>
<sequence>MLSASQYIKIRQKMIVFDQAIGNDQTMGQKPKHNRFEDIARHAGVGTATVDRVLNERGGVSVKTMKKVLYSARTLGTRRVLPEIDQRTLRIEAVLARKHSAYYDRLAKAFQMAASFANVPVTVYRTHIDDDAPDKLAAHVRDVASYRDGIIIYGNNHPNVAAQISALAHQVPVLTISTDILHSNRHSHVGINDIGAGQSAAKLCEAICRGGGQVLVIAPEKHAQSLQDRFGGFTEFFNVMGKRDQLVIIKREPILDHTLSKIRNIVRQNPNIRALYSTTNDDMLEMLFKSLQSDTQNFDFVKIVHDLDKETITHLRSGLIDIVIDSNPARQVLRAIEIISAHHGMATESISELVDFQIFTSDNIPESYF</sequence>
<dbReference type="SMART" id="SM00354">
    <property type="entry name" value="HTH_LACI"/>
    <property type="match status" value="1"/>
</dbReference>
<reference evidence="5 6" key="1">
    <citation type="journal article" date="2010" name="J. Bacteriol.">
        <title>Complete genome sequence of "Candidatus Puniceispirillum marinum" IMCC1322, a representative of the SAR116 clade in the Alphaproteobacteria.</title>
        <authorList>
            <person name="Oh H.M."/>
            <person name="Kwon K.K."/>
            <person name="Kang I."/>
            <person name="Kang S.G."/>
            <person name="Lee J.H."/>
            <person name="Kim S.J."/>
            <person name="Cho J.C."/>
        </authorList>
    </citation>
    <scope>NUCLEOTIDE SEQUENCE [LARGE SCALE GENOMIC DNA]</scope>
    <source>
        <strain evidence="5 6">IMCC1322</strain>
    </source>
</reference>
<name>D5BSB3_PUNMI</name>
<gene>
    <name evidence="5" type="ordered locus">SAR116_0917</name>
</gene>
<evidence type="ECO:0000256" key="1">
    <source>
        <dbReference type="ARBA" id="ARBA00023015"/>
    </source>
</evidence>
<dbReference type="SUPFAM" id="SSF53822">
    <property type="entry name" value="Periplasmic binding protein-like I"/>
    <property type="match status" value="1"/>
</dbReference>
<dbReference type="Gene3D" id="1.10.260.40">
    <property type="entry name" value="lambda repressor-like DNA-binding domains"/>
    <property type="match status" value="1"/>
</dbReference>
<dbReference type="EMBL" id="CP001751">
    <property type="protein sequence ID" value="ADE39160.1"/>
    <property type="molecule type" value="Genomic_DNA"/>
</dbReference>
<dbReference type="InterPro" id="IPR028082">
    <property type="entry name" value="Peripla_BP_I"/>
</dbReference>
<dbReference type="STRING" id="488538.SAR116_0917"/>
<organism evidence="5 6">
    <name type="scientific">Puniceispirillum marinum (strain IMCC1322)</name>
    <dbReference type="NCBI Taxonomy" id="488538"/>
    <lineage>
        <taxon>Bacteria</taxon>
        <taxon>Pseudomonadati</taxon>
        <taxon>Pseudomonadota</taxon>
        <taxon>Alphaproteobacteria</taxon>
        <taxon>Candidatus Puniceispirillales</taxon>
        <taxon>Candidatus Puniceispirillaceae</taxon>
        <taxon>Candidatus Puniceispirillum</taxon>
    </lineage>
</organism>
<evidence type="ECO:0000313" key="5">
    <source>
        <dbReference type="EMBL" id="ADE39160.1"/>
    </source>
</evidence>
<dbReference type="SUPFAM" id="SSF47413">
    <property type="entry name" value="lambda repressor-like DNA-binding domains"/>
    <property type="match status" value="1"/>
</dbReference>
<dbReference type="GO" id="GO:0008784">
    <property type="term" value="F:alanine racemase activity"/>
    <property type="evidence" value="ECO:0007669"/>
    <property type="project" value="UniProtKB-EC"/>
</dbReference>
<keyword evidence="2" id="KW-0238">DNA-binding</keyword>
<dbReference type="InterPro" id="IPR010982">
    <property type="entry name" value="Lambda_DNA-bd_dom_sf"/>
</dbReference>